<comment type="caution">
    <text evidence="13">The sequence shown here is derived from an EMBL/GenBank/DDBJ whole genome shotgun (WGS) entry which is preliminary data.</text>
</comment>
<evidence type="ECO:0000259" key="11">
    <source>
        <dbReference type="Pfam" id="PF01578"/>
    </source>
</evidence>
<evidence type="ECO:0000256" key="2">
    <source>
        <dbReference type="ARBA" id="ARBA00009186"/>
    </source>
</evidence>
<dbReference type="PANTHER" id="PTHR43653:SF1">
    <property type="entry name" value="CYTOCHROME C-TYPE BIOGENESIS PROTEIN CCMF"/>
    <property type="match status" value="1"/>
</dbReference>
<name>A0A937J7B3_9GAMM</name>
<feature type="transmembrane region" description="Helical" evidence="10">
    <location>
        <begin position="424"/>
        <end position="443"/>
    </location>
</feature>
<reference evidence="13" key="1">
    <citation type="submission" date="2020-10" db="EMBL/GenBank/DDBJ databases">
        <title>Microbiome of the Black Sea water column analyzed by genome centric metagenomics.</title>
        <authorList>
            <person name="Cabello-Yeves P.J."/>
            <person name="Callieri C."/>
            <person name="Picazo A."/>
            <person name="Mehrshad M."/>
            <person name="Haro-Moreno J.M."/>
            <person name="Roda-Garcia J."/>
            <person name="Dzembekova N."/>
            <person name="Slabakova V."/>
            <person name="Slabakova N."/>
            <person name="Moncheva S."/>
            <person name="Rodriguez-Valera F."/>
        </authorList>
    </citation>
    <scope>NUCLEOTIDE SEQUENCE</scope>
    <source>
        <strain evidence="13">BS30m-G43</strain>
    </source>
</reference>
<feature type="domain" description="Cytochrome c assembly protein" evidence="11">
    <location>
        <begin position="88"/>
        <end position="294"/>
    </location>
</feature>
<evidence type="ECO:0000256" key="1">
    <source>
        <dbReference type="ARBA" id="ARBA00004429"/>
    </source>
</evidence>
<organism evidence="13 14">
    <name type="scientific">SAR86 cluster bacterium</name>
    <dbReference type="NCBI Taxonomy" id="2030880"/>
    <lineage>
        <taxon>Bacteria</taxon>
        <taxon>Pseudomonadati</taxon>
        <taxon>Pseudomonadota</taxon>
        <taxon>Gammaproteobacteria</taxon>
        <taxon>SAR86 cluster</taxon>
    </lineage>
</organism>
<evidence type="ECO:0000256" key="6">
    <source>
        <dbReference type="ARBA" id="ARBA00022748"/>
    </source>
</evidence>
<evidence type="ECO:0000256" key="4">
    <source>
        <dbReference type="ARBA" id="ARBA00022519"/>
    </source>
</evidence>
<feature type="transmembrane region" description="Helical" evidence="10">
    <location>
        <begin position="41"/>
        <end position="61"/>
    </location>
</feature>
<keyword evidence="5 10" id="KW-0812">Transmembrane</keyword>
<comment type="similarity">
    <text evidence="2">Belongs to the CcmF/CycK/Ccl1/NrfE/CcsA family.</text>
</comment>
<dbReference type="AlphaFoldDB" id="A0A937J7B3"/>
<keyword evidence="6" id="KW-0201">Cytochrome c-type biogenesis</keyword>
<evidence type="ECO:0000256" key="9">
    <source>
        <dbReference type="ARBA" id="ARBA00037230"/>
    </source>
</evidence>
<feature type="transmembrane region" description="Helical" evidence="10">
    <location>
        <begin position="272"/>
        <end position="291"/>
    </location>
</feature>
<feature type="transmembrane region" description="Helical" evidence="10">
    <location>
        <begin position="174"/>
        <end position="194"/>
    </location>
</feature>
<dbReference type="Pfam" id="PF01578">
    <property type="entry name" value="Cytochrom_C_asm"/>
    <property type="match status" value="1"/>
</dbReference>
<sequence length="632" mass="72070">MIGEVSHFFSILASGLFFLSFVFSIRTYSGNHNLEVLVSRVFSYGFSFILISFLLYVWLAIQSDFSIRYIAEHSNKDLPTFYKISSIWSAHEGSMFLWILFLAGWSQLFNYSLSKNDLLKAPAIGVLAFIIFGFLIFLLFTSNPFETILPIAPTNGADINPVLQDPALVIHPPFLYLGYVGFVIAFAYNTAFLIKGDMQINWESVIRSWSLAAWILLTIGISLGSWWAYYELGWGGYWFWDPVENVALMPWLAGTALIHSLYVSSRSKVLRGWTILLSISVFSLSLFGAFIVRSGIIDSVHAFANDPQRGLYLLAFSAVLITSSLTFYVYRLPQLVSKNLVVAKSKESFLTINNILFAAAIFAVMLGVMYPLIFDYLYNERISVGPPYYNTIFAPLTFLASAFLVFSVGSLWQRSSKLFFLKSFLSMSIIFALIVTMFSVYFYQEYQWWFIGGIFSGFLILIRYFFLIVDSFMKKNYFNKSSATAHIGLGVLILATTLNAALSYEKIINIKPGETYKGDAYEFFLIDFDLINESNYDSVQAKFSVKPIDSSKEVFFMFPEKRKYFIRGQITSESAIKITPLKDIYMTLGDQLESGYWVVNIQYNFLIRWIWIAAAIMCFGGFTALIERLRKS</sequence>
<dbReference type="EMBL" id="JADHSG010000004">
    <property type="protein sequence ID" value="MBL6903332.1"/>
    <property type="molecule type" value="Genomic_DNA"/>
</dbReference>
<gene>
    <name evidence="13" type="ORF">ISR29_03930</name>
</gene>
<evidence type="ECO:0000313" key="13">
    <source>
        <dbReference type="EMBL" id="MBL6903332.1"/>
    </source>
</evidence>
<feature type="transmembrane region" description="Helical" evidence="10">
    <location>
        <begin position="606"/>
        <end position="626"/>
    </location>
</feature>
<dbReference type="InterPro" id="IPR003567">
    <property type="entry name" value="Cyt_c_biogenesis"/>
</dbReference>
<feature type="transmembrane region" description="Helical" evidence="10">
    <location>
        <begin position="118"/>
        <end position="140"/>
    </location>
</feature>
<evidence type="ECO:0000256" key="10">
    <source>
        <dbReference type="SAM" id="Phobius"/>
    </source>
</evidence>
<dbReference type="PRINTS" id="PR01411">
    <property type="entry name" value="CCMFBIOGNSIS"/>
</dbReference>
<dbReference type="GO" id="GO:0005886">
    <property type="term" value="C:plasma membrane"/>
    <property type="evidence" value="ECO:0007669"/>
    <property type="project" value="UniProtKB-SubCell"/>
</dbReference>
<evidence type="ECO:0000313" key="14">
    <source>
        <dbReference type="Proteomes" id="UP000705230"/>
    </source>
</evidence>
<keyword evidence="7 10" id="KW-1133">Transmembrane helix</keyword>
<dbReference type="GO" id="GO:0016829">
    <property type="term" value="F:lyase activity"/>
    <property type="evidence" value="ECO:0007669"/>
    <property type="project" value="UniProtKB-KW"/>
</dbReference>
<evidence type="ECO:0000256" key="3">
    <source>
        <dbReference type="ARBA" id="ARBA00022475"/>
    </source>
</evidence>
<keyword evidence="3" id="KW-1003">Cell membrane</keyword>
<feature type="transmembrane region" description="Helical" evidence="10">
    <location>
        <begin position="248"/>
        <end position="265"/>
    </location>
</feature>
<dbReference type="NCBIfam" id="NF007691">
    <property type="entry name" value="PRK10369.1"/>
    <property type="match status" value="1"/>
</dbReference>
<feature type="transmembrane region" description="Helical" evidence="10">
    <location>
        <begin position="6"/>
        <end position="29"/>
    </location>
</feature>
<feature type="transmembrane region" description="Helical" evidence="10">
    <location>
        <begin position="351"/>
        <end position="372"/>
    </location>
</feature>
<evidence type="ECO:0000256" key="8">
    <source>
        <dbReference type="ARBA" id="ARBA00023136"/>
    </source>
</evidence>
<dbReference type="GO" id="GO:0015232">
    <property type="term" value="F:heme transmembrane transporter activity"/>
    <property type="evidence" value="ECO:0007669"/>
    <property type="project" value="InterPro"/>
</dbReference>
<dbReference type="Proteomes" id="UP000705230">
    <property type="component" value="Unassembled WGS sequence"/>
</dbReference>
<evidence type="ECO:0000259" key="12">
    <source>
        <dbReference type="Pfam" id="PF16327"/>
    </source>
</evidence>
<protein>
    <submittedName>
        <fullName evidence="13">Heme lyase CcmF/NrfE family subunit</fullName>
    </submittedName>
</protein>
<dbReference type="GO" id="GO:0017004">
    <property type="term" value="P:cytochrome complex assembly"/>
    <property type="evidence" value="ECO:0007669"/>
    <property type="project" value="UniProtKB-KW"/>
</dbReference>
<evidence type="ECO:0000256" key="5">
    <source>
        <dbReference type="ARBA" id="ARBA00022692"/>
    </source>
</evidence>
<keyword evidence="8 10" id="KW-0472">Membrane</keyword>
<dbReference type="InterPro" id="IPR003568">
    <property type="entry name" value="Cyt_c_biogenesis_CcmF"/>
</dbReference>
<accession>A0A937J7B3</accession>
<dbReference type="InterPro" id="IPR032523">
    <property type="entry name" value="CcmF_C"/>
</dbReference>
<feature type="domain" description="Cytochrome c-type biogenesis protein CcmF C-terminal" evidence="12">
    <location>
        <begin position="314"/>
        <end position="628"/>
    </location>
</feature>
<feature type="transmembrane region" description="Helical" evidence="10">
    <location>
        <begin position="481"/>
        <end position="502"/>
    </location>
</feature>
<comment type="function">
    <text evidence="9">Required for the biogenesis of c-type cytochromes. Possible subunit of a heme lyase.</text>
</comment>
<feature type="transmembrane region" description="Helical" evidence="10">
    <location>
        <begin position="449"/>
        <end position="469"/>
    </location>
</feature>
<dbReference type="InterPro" id="IPR002541">
    <property type="entry name" value="Cyt_c_assembly"/>
</dbReference>
<comment type="subcellular location">
    <subcellularLocation>
        <location evidence="1">Cell inner membrane</location>
        <topology evidence="1">Multi-pass membrane protein</topology>
    </subcellularLocation>
</comment>
<feature type="transmembrane region" description="Helical" evidence="10">
    <location>
        <begin position="81"/>
        <end position="106"/>
    </location>
</feature>
<dbReference type="PRINTS" id="PR01410">
    <property type="entry name" value="CCBIOGENESIS"/>
</dbReference>
<keyword evidence="4" id="KW-0997">Cell inner membrane</keyword>
<dbReference type="GO" id="GO:0020037">
    <property type="term" value="F:heme binding"/>
    <property type="evidence" value="ECO:0007669"/>
    <property type="project" value="InterPro"/>
</dbReference>
<dbReference type="PANTHER" id="PTHR43653">
    <property type="entry name" value="CYTOCHROME C ASSEMBLY PROTEIN-RELATED"/>
    <property type="match status" value="1"/>
</dbReference>
<dbReference type="Pfam" id="PF16327">
    <property type="entry name" value="CcmF_C"/>
    <property type="match status" value="1"/>
</dbReference>
<proteinExistence type="inferred from homology"/>
<keyword evidence="13" id="KW-0456">Lyase</keyword>
<evidence type="ECO:0000256" key="7">
    <source>
        <dbReference type="ARBA" id="ARBA00022989"/>
    </source>
</evidence>
<feature type="transmembrane region" description="Helical" evidence="10">
    <location>
        <begin position="206"/>
        <end position="228"/>
    </location>
</feature>
<feature type="transmembrane region" description="Helical" evidence="10">
    <location>
        <begin position="392"/>
        <end position="412"/>
    </location>
</feature>
<feature type="transmembrane region" description="Helical" evidence="10">
    <location>
        <begin position="311"/>
        <end position="330"/>
    </location>
</feature>